<proteinExistence type="inferred from homology"/>
<evidence type="ECO:0000313" key="10">
    <source>
        <dbReference type="Proteomes" id="UP000421408"/>
    </source>
</evidence>
<evidence type="ECO:0000256" key="6">
    <source>
        <dbReference type="ARBA" id="ARBA00022747"/>
    </source>
</evidence>
<dbReference type="AlphaFoldDB" id="A0AA90UYE5"/>
<dbReference type="Pfam" id="PF02384">
    <property type="entry name" value="N6_Mtase"/>
    <property type="match status" value="1"/>
</dbReference>
<dbReference type="PRINTS" id="PR00507">
    <property type="entry name" value="N12N6MTFRASE"/>
</dbReference>
<dbReference type="Gene3D" id="3.40.50.150">
    <property type="entry name" value="Vaccinia Virus protein VP39"/>
    <property type="match status" value="1"/>
</dbReference>
<dbReference type="InterPro" id="IPR029063">
    <property type="entry name" value="SAM-dependent_MTases_sf"/>
</dbReference>
<evidence type="ECO:0000256" key="7">
    <source>
        <dbReference type="ARBA" id="ARBA00047942"/>
    </source>
</evidence>
<gene>
    <name evidence="9" type="ORF">F7D74_07795</name>
</gene>
<dbReference type="EMBL" id="VZCC01000048">
    <property type="protein sequence ID" value="MQN83884.1"/>
    <property type="molecule type" value="Genomic_DNA"/>
</dbReference>
<organism evidence="9 10">
    <name type="scientific">Segatella copri</name>
    <dbReference type="NCBI Taxonomy" id="165179"/>
    <lineage>
        <taxon>Bacteria</taxon>
        <taxon>Pseudomonadati</taxon>
        <taxon>Bacteroidota</taxon>
        <taxon>Bacteroidia</taxon>
        <taxon>Bacteroidales</taxon>
        <taxon>Prevotellaceae</taxon>
        <taxon>Segatella</taxon>
    </lineage>
</organism>
<evidence type="ECO:0000256" key="2">
    <source>
        <dbReference type="ARBA" id="ARBA00011900"/>
    </source>
</evidence>
<keyword evidence="6" id="KW-0680">Restriction system</keyword>
<comment type="caution">
    <text evidence="9">The sequence shown here is derived from an EMBL/GenBank/DDBJ whole genome shotgun (WGS) entry which is preliminary data.</text>
</comment>
<dbReference type="GO" id="GO:0009307">
    <property type="term" value="P:DNA restriction-modification system"/>
    <property type="evidence" value="ECO:0007669"/>
    <property type="project" value="UniProtKB-KW"/>
</dbReference>
<dbReference type="Proteomes" id="UP000421408">
    <property type="component" value="Unassembled WGS sequence"/>
</dbReference>
<dbReference type="GO" id="GO:0003677">
    <property type="term" value="F:DNA binding"/>
    <property type="evidence" value="ECO:0007669"/>
    <property type="project" value="InterPro"/>
</dbReference>
<comment type="catalytic activity">
    <reaction evidence="7">
        <text>a 2'-deoxyadenosine in DNA + S-adenosyl-L-methionine = an N(6)-methyl-2'-deoxyadenosine in DNA + S-adenosyl-L-homocysteine + H(+)</text>
        <dbReference type="Rhea" id="RHEA:15197"/>
        <dbReference type="Rhea" id="RHEA-COMP:12418"/>
        <dbReference type="Rhea" id="RHEA-COMP:12419"/>
        <dbReference type="ChEBI" id="CHEBI:15378"/>
        <dbReference type="ChEBI" id="CHEBI:57856"/>
        <dbReference type="ChEBI" id="CHEBI:59789"/>
        <dbReference type="ChEBI" id="CHEBI:90615"/>
        <dbReference type="ChEBI" id="CHEBI:90616"/>
        <dbReference type="EC" id="2.1.1.72"/>
    </reaction>
</comment>
<reference evidence="10" key="1">
    <citation type="submission" date="2019-09" db="EMBL/GenBank/DDBJ databases">
        <title>Distinct polysaccharide growth profiles of human intestinal Prevotella copri isolates.</title>
        <authorList>
            <person name="Fehlner-Peach H."/>
            <person name="Magnabosco C."/>
            <person name="Raghavan V."/>
            <person name="Scher J.U."/>
            <person name="Tett A."/>
            <person name="Cox L.M."/>
            <person name="Gottsegen C."/>
            <person name="Watters A."/>
            <person name="Wiltshire- Gordon J.D."/>
            <person name="Segata N."/>
            <person name="Bonneau R."/>
            <person name="Littman D.R."/>
        </authorList>
    </citation>
    <scope>NUCLEOTIDE SEQUENCE [LARGE SCALE GENOMIC DNA]</scope>
    <source>
        <strain evidence="10">iAA108</strain>
    </source>
</reference>
<feature type="domain" description="DNA methylase adenine-specific" evidence="8">
    <location>
        <begin position="286"/>
        <end position="598"/>
    </location>
</feature>
<dbReference type="InterPro" id="IPR051537">
    <property type="entry name" value="DNA_Adenine_Mtase"/>
</dbReference>
<name>A0AA90UYE5_9BACT</name>
<dbReference type="PANTHER" id="PTHR42933:SF1">
    <property type="entry name" value="SITE-SPECIFIC DNA-METHYLTRANSFERASE (ADENINE-SPECIFIC)"/>
    <property type="match status" value="1"/>
</dbReference>
<evidence type="ECO:0000256" key="4">
    <source>
        <dbReference type="ARBA" id="ARBA00022679"/>
    </source>
</evidence>
<evidence type="ECO:0000256" key="5">
    <source>
        <dbReference type="ARBA" id="ARBA00022691"/>
    </source>
</evidence>
<keyword evidence="3 9" id="KW-0489">Methyltransferase</keyword>
<evidence type="ECO:0000313" key="9">
    <source>
        <dbReference type="EMBL" id="MQN83884.1"/>
    </source>
</evidence>
<accession>A0AA90UYE5</accession>
<dbReference type="SUPFAM" id="SSF53335">
    <property type="entry name" value="S-adenosyl-L-methionine-dependent methyltransferases"/>
    <property type="match status" value="1"/>
</dbReference>
<dbReference type="GO" id="GO:0009007">
    <property type="term" value="F:site-specific DNA-methyltransferase (adenine-specific) activity"/>
    <property type="evidence" value="ECO:0007669"/>
    <property type="project" value="UniProtKB-EC"/>
</dbReference>
<comment type="similarity">
    <text evidence="1">Belongs to the N(4)/N(6)-methyltransferase family.</text>
</comment>
<dbReference type="RefSeq" id="WP_022120521.1">
    <property type="nucleotide sequence ID" value="NZ_VZCC01000048.1"/>
</dbReference>
<evidence type="ECO:0000256" key="3">
    <source>
        <dbReference type="ARBA" id="ARBA00022603"/>
    </source>
</evidence>
<keyword evidence="5" id="KW-0949">S-adenosyl-L-methionine</keyword>
<dbReference type="GO" id="GO:0032259">
    <property type="term" value="P:methylation"/>
    <property type="evidence" value="ECO:0007669"/>
    <property type="project" value="UniProtKB-KW"/>
</dbReference>
<evidence type="ECO:0000259" key="8">
    <source>
        <dbReference type="Pfam" id="PF02384"/>
    </source>
</evidence>
<dbReference type="PANTHER" id="PTHR42933">
    <property type="entry name" value="SLR6095 PROTEIN"/>
    <property type="match status" value="1"/>
</dbReference>
<protein>
    <recommendedName>
        <fullName evidence="2">site-specific DNA-methyltransferase (adenine-specific)</fullName>
        <ecNumber evidence="2">2.1.1.72</ecNumber>
    </recommendedName>
</protein>
<evidence type="ECO:0000256" key="1">
    <source>
        <dbReference type="ARBA" id="ARBA00006594"/>
    </source>
</evidence>
<dbReference type="GO" id="GO:0008170">
    <property type="term" value="F:N-methyltransferase activity"/>
    <property type="evidence" value="ECO:0007669"/>
    <property type="project" value="InterPro"/>
</dbReference>
<keyword evidence="4" id="KW-0808">Transferase</keyword>
<sequence>MANEAKTMNLFRDLLRKKGYYDDKNIIVEEQSSDNKKIQKLLKNASKAGLGQGFPDFIITSSKNTNLVIVVECKAEVAKQKSATLDSFKDYAVDGALLYASFLAKEYDVIAIGYSGEEKSLTYLEHYLQICKTNKPYPYFNDEVLSFADYSDGLNSSIYKFNQDYNELISYTKELNEELQERKIKESKRALLISGILMALRNERFKAEYKNYDSIELLVNNLYASICAELDDSDVPDSNKNALKKGYDFITTNSGINNKDGKEFLTNLIDEADKRINGFMVTHKYIDTVSQFYVEFLRYANNDKGLGIVLTPPHITQLFVELAGVNKDSVVLDNCAGTGGFLVSAMKAMLEDAHGDIAKESDIKRKQLLGIEFDDEIYTLLISNMIIHRDGRTNITLGSCFDQDSDKIKESFHPTVGLLNPPYKNKGKGTEELEFVLNNLSMLGRGGKCVAIMPISCVNDVKGASCVLKHKILEYHTLEAVLSLPEELFVNSKVNTVTCAVVITAGVPHPKGKKTWFGYCRNDGFVKKKNVGRVDANHTWDDIKRYWVEAFMNREVISEFSVMQEVTADMEWCAEAYLEADYTKLTQADFEETIKNYVLFQLKCNESSSDVNNEEE</sequence>
<dbReference type="EC" id="2.1.1.72" evidence="2"/>
<dbReference type="InterPro" id="IPR003356">
    <property type="entry name" value="DNA_methylase_A-5"/>
</dbReference>